<organism evidence="2 3">
    <name type="scientific">Gymnopus androsaceus JB14</name>
    <dbReference type="NCBI Taxonomy" id="1447944"/>
    <lineage>
        <taxon>Eukaryota</taxon>
        <taxon>Fungi</taxon>
        <taxon>Dikarya</taxon>
        <taxon>Basidiomycota</taxon>
        <taxon>Agaricomycotina</taxon>
        <taxon>Agaricomycetes</taxon>
        <taxon>Agaricomycetidae</taxon>
        <taxon>Agaricales</taxon>
        <taxon>Marasmiineae</taxon>
        <taxon>Omphalotaceae</taxon>
        <taxon>Gymnopus</taxon>
    </lineage>
</organism>
<keyword evidence="3" id="KW-1185">Reference proteome</keyword>
<gene>
    <name evidence="2" type="ORF">BT96DRAFT_948573</name>
</gene>
<dbReference type="AlphaFoldDB" id="A0A6A4GN32"/>
<evidence type="ECO:0000313" key="3">
    <source>
        <dbReference type="Proteomes" id="UP000799118"/>
    </source>
</evidence>
<accession>A0A6A4GN32</accession>
<evidence type="ECO:0000256" key="1">
    <source>
        <dbReference type="SAM" id="MobiDB-lite"/>
    </source>
</evidence>
<dbReference type="Proteomes" id="UP000799118">
    <property type="component" value="Unassembled WGS sequence"/>
</dbReference>
<dbReference type="EMBL" id="ML769818">
    <property type="protein sequence ID" value="KAE9387172.1"/>
    <property type="molecule type" value="Genomic_DNA"/>
</dbReference>
<protein>
    <submittedName>
        <fullName evidence="2">Uncharacterized protein</fullName>
    </submittedName>
</protein>
<sequence>MKRKQWSKTQSKTNRKKQRLGAPPKNTDDIPACSNPADRYIPNGFTFQVSWKTMHRNGHLKLGNIVHSKTNTAVLDKLITSPLFQIQRLSGFATANMTAAEAQAEDLCKQLKLRNYVMYAAIHNVACPTILMNSNENPIQILPNFSTFFCHPYS</sequence>
<feature type="region of interest" description="Disordered" evidence="1">
    <location>
        <begin position="1"/>
        <end position="33"/>
    </location>
</feature>
<reference evidence="2" key="1">
    <citation type="journal article" date="2019" name="Environ. Microbiol.">
        <title>Fungal ecological strategies reflected in gene transcription - a case study of two litter decomposers.</title>
        <authorList>
            <person name="Barbi F."/>
            <person name="Kohler A."/>
            <person name="Barry K."/>
            <person name="Baskaran P."/>
            <person name="Daum C."/>
            <person name="Fauchery L."/>
            <person name="Ihrmark K."/>
            <person name="Kuo A."/>
            <person name="LaButti K."/>
            <person name="Lipzen A."/>
            <person name="Morin E."/>
            <person name="Grigoriev I.V."/>
            <person name="Henrissat B."/>
            <person name="Lindahl B."/>
            <person name="Martin F."/>
        </authorList>
    </citation>
    <scope>NUCLEOTIDE SEQUENCE</scope>
    <source>
        <strain evidence="2">JB14</strain>
    </source>
</reference>
<evidence type="ECO:0000313" key="2">
    <source>
        <dbReference type="EMBL" id="KAE9387172.1"/>
    </source>
</evidence>
<name>A0A6A4GN32_9AGAR</name>
<proteinExistence type="predicted"/>